<evidence type="ECO:0000313" key="2">
    <source>
        <dbReference type="Proteomes" id="UP000612362"/>
    </source>
</evidence>
<comment type="caution">
    <text evidence="1">The sequence shown here is derived from an EMBL/GenBank/DDBJ whole genome shotgun (WGS) entry which is preliminary data.</text>
</comment>
<dbReference type="AlphaFoldDB" id="A0A8J3IHB6"/>
<proteinExistence type="predicted"/>
<accession>A0A8J3IHB6</accession>
<evidence type="ECO:0000313" key="1">
    <source>
        <dbReference type="EMBL" id="GHO51129.1"/>
    </source>
</evidence>
<reference evidence="1" key="1">
    <citation type="submission" date="2020-10" db="EMBL/GenBank/DDBJ databases">
        <title>Taxonomic study of unclassified bacteria belonging to the class Ktedonobacteria.</title>
        <authorList>
            <person name="Yabe S."/>
            <person name="Wang C.M."/>
            <person name="Zheng Y."/>
            <person name="Sakai Y."/>
            <person name="Cavaletti L."/>
            <person name="Monciardini P."/>
            <person name="Donadio S."/>
        </authorList>
    </citation>
    <scope>NUCLEOTIDE SEQUENCE</scope>
    <source>
        <strain evidence="1">SOSP1-1</strain>
    </source>
</reference>
<protein>
    <submittedName>
        <fullName evidence="1">Uncharacterized protein</fullName>
    </submittedName>
</protein>
<dbReference type="EMBL" id="BNJF01000010">
    <property type="protein sequence ID" value="GHO51129.1"/>
    <property type="molecule type" value="Genomic_DNA"/>
</dbReference>
<dbReference type="Proteomes" id="UP000612362">
    <property type="component" value="Unassembled WGS sequence"/>
</dbReference>
<keyword evidence="2" id="KW-1185">Reference proteome</keyword>
<sequence>MSLTFSCVKTEFVAFIQRKIEAFNFNTGIGGSTIPNPDSGNGIVLFLPTRYLMLKLFTRGNAV</sequence>
<name>A0A8J3IHB6_9CHLR</name>
<organism evidence="1 2">
    <name type="scientific">Ktedonospora formicarum</name>
    <dbReference type="NCBI Taxonomy" id="2778364"/>
    <lineage>
        <taxon>Bacteria</taxon>
        <taxon>Bacillati</taxon>
        <taxon>Chloroflexota</taxon>
        <taxon>Ktedonobacteria</taxon>
        <taxon>Ktedonobacterales</taxon>
        <taxon>Ktedonobacteraceae</taxon>
        <taxon>Ktedonospora</taxon>
    </lineage>
</organism>
<gene>
    <name evidence="1" type="ORF">KSX_92920</name>
</gene>